<evidence type="ECO:0000259" key="12">
    <source>
        <dbReference type="Pfam" id="PF00501"/>
    </source>
</evidence>
<comment type="pathway">
    <text evidence="3">Lipid metabolism; fatty acid beta-oxidation.</text>
</comment>
<evidence type="ECO:0000256" key="3">
    <source>
        <dbReference type="ARBA" id="ARBA00005005"/>
    </source>
</evidence>
<comment type="cofactor">
    <cofactor evidence="1">
        <name>Mg(2+)</name>
        <dbReference type="ChEBI" id="CHEBI:18420"/>
    </cofactor>
</comment>
<gene>
    <name evidence="14" type="ORF">HNQ61_000534</name>
</gene>
<dbReference type="PANTHER" id="PTHR43767:SF8">
    <property type="entry name" value="LONG-CHAIN-FATTY-ACID--COA LIGASE"/>
    <property type="match status" value="1"/>
</dbReference>
<keyword evidence="15" id="KW-1185">Reference proteome</keyword>
<proteinExistence type="predicted"/>
<keyword evidence="6" id="KW-0067">ATP-binding</keyword>
<dbReference type="InterPro" id="IPR045851">
    <property type="entry name" value="AMP-bd_C_sf"/>
</dbReference>
<feature type="domain" description="AMP-dependent synthetase/ligase" evidence="12">
    <location>
        <begin position="31"/>
        <end position="429"/>
    </location>
</feature>
<dbReference type="RefSeq" id="WP_170031425.1">
    <property type="nucleotide sequence ID" value="NZ_JABDTL010000001.1"/>
</dbReference>
<dbReference type="InterPro" id="IPR042099">
    <property type="entry name" value="ANL_N_sf"/>
</dbReference>
<dbReference type="GO" id="GO:0004467">
    <property type="term" value="F:long-chain fatty acid-CoA ligase activity"/>
    <property type="evidence" value="ECO:0007669"/>
    <property type="project" value="UniProtKB-EC"/>
</dbReference>
<keyword evidence="7" id="KW-0460">Magnesium</keyword>
<evidence type="ECO:0000256" key="8">
    <source>
        <dbReference type="ARBA" id="ARBA00023136"/>
    </source>
</evidence>
<comment type="subcellular location">
    <subcellularLocation>
        <location evidence="2">Membrane</location>
        <topology evidence="2">Peripheral membrane protein</topology>
    </subcellularLocation>
</comment>
<evidence type="ECO:0000259" key="13">
    <source>
        <dbReference type="Pfam" id="PF13193"/>
    </source>
</evidence>
<evidence type="ECO:0000256" key="1">
    <source>
        <dbReference type="ARBA" id="ARBA00001946"/>
    </source>
</evidence>
<keyword evidence="4 14" id="KW-0436">Ligase</keyword>
<dbReference type="InterPro" id="IPR025110">
    <property type="entry name" value="AMP-bd_C"/>
</dbReference>
<dbReference type="AlphaFoldDB" id="A0A841GUW5"/>
<dbReference type="Gene3D" id="3.40.50.12780">
    <property type="entry name" value="N-terminal domain of ligase-like"/>
    <property type="match status" value="1"/>
</dbReference>
<evidence type="ECO:0000313" key="14">
    <source>
        <dbReference type="EMBL" id="MBB6068923.1"/>
    </source>
</evidence>
<dbReference type="FunFam" id="3.30.300.30:FF:000006">
    <property type="entry name" value="Long-chain-fatty-acid--CoA ligase FadD"/>
    <property type="match status" value="1"/>
</dbReference>
<evidence type="ECO:0000256" key="11">
    <source>
        <dbReference type="ARBA" id="ARBA00042773"/>
    </source>
</evidence>
<dbReference type="CDD" id="cd05936">
    <property type="entry name" value="FC-FACS_FadD_like"/>
    <property type="match status" value="1"/>
</dbReference>
<dbReference type="GO" id="GO:0005524">
    <property type="term" value="F:ATP binding"/>
    <property type="evidence" value="ECO:0007669"/>
    <property type="project" value="UniProtKB-KW"/>
</dbReference>
<dbReference type="Pfam" id="PF13193">
    <property type="entry name" value="AMP-binding_C"/>
    <property type="match status" value="1"/>
</dbReference>
<evidence type="ECO:0000256" key="9">
    <source>
        <dbReference type="ARBA" id="ARBA00026121"/>
    </source>
</evidence>
<comment type="caution">
    <text evidence="14">The sequence shown here is derived from an EMBL/GenBank/DDBJ whole genome shotgun (WGS) entry which is preliminary data.</text>
</comment>
<dbReference type="Proteomes" id="UP000582837">
    <property type="component" value="Unassembled WGS sequence"/>
</dbReference>
<dbReference type="Pfam" id="PF00501">
    <property type="entry name" value="AMP-binding"/>
    <property type="match status" value="1"/>
</dbReference>
<dbReference type="GO" id="GO:0016020">
    <property type="term" value="C:membrane"/>
    <property type="evidence" value="ECO:0007669"/>
    <property type="project" value="UniProtKB-SubCell"/>
</dbReference>
<accession>A0A841GUW5</accession>
<dbReference type="EC" id="6.2.1.3" evidence="9"/>
<evidence type="ECO:0000256" key="2">
    <source>
        <dbReference type="ARBA" id="ARBA00004170"/>
    </source>
</evidence>
<keyword evidence="5" id="KW-0547">Nucleotide-binding</keyword>
<evidence type="ECO:0000313" key="15">
    <source>
        <dbReference type="Proteomes" id="UP000582837"/>
    </source>
</evidence>
<evidence type="ECO:0000256" key="6">
    <source>
        <dbReference type="ARBA" id="ARBA00022840"/>
    </source>
</evidence>
<feature type="domain" description="AMP-binding enzyme C-terminal" evidence="13">
    <location>
        <begin position="479"/>
        <end position="553"/>
    </location>
</feature>
<dbReference type="InterPro" id="IPR020845">
    <property type="entry name" value="AMP-binding_CS"/>
</dbReference>
<dbReference type="PROSITE" id="PS00455">
    <property type="entry name" value="AMP_BINDING"/>
    <property type="match status" value="1"/>
</dbReference>
<dbReference type="Gene3D" id="3.30.300.30">
    <property type="match status" value="1"/>
</dbReference>
<evidence type="ECO:0000256" key="10">
    <source>
        <dbReference type="ARBA" id="ARBA00039545"/>
    </source>
</evidence>
<reference evidence="14 15" key="1">
    <citation type="submission" date="2020-08" db="EMBL/GenBank/DDBJ databases">
        <title>Genomic Encyclopedia of Type Strains, Phase IV (KMG-IV): sequencing the most valuable type-strain genomes for metagenomic binning, comparative biology and taxonomic classification.</title>
        <authorList>
            <person name="Goeker M."/>
        </authorList>
    </citation>
    <scope>NUCLEOTIDE SEQUENCE [LARGE SCALE GENOMIC DNA]</scope>
    <source>
        <strain evidence="14 15">DSM 29007</strain>
    </source>
</reference>
<sequence>MSNRPWVSHYTPGTRPDITPIPFRTIADMVRRQSAASGSATAFTQCMPNGMAGSLTFAQVDRLSDEFAAYLRGGLKLKAGDRVAIQMPNSLAYPVVLFGVMKAGCVAVNTNPLYTPPEMIHQFSDSGARVLVISDLFADRLPAVLPKTKIETVVTVRVTEWFATLQATLIRAVLKYAKKQLPPITVPHTPLQDALKTGRERLASGVDLAGYLDGVGLDSVAALQYTGGTTGVSKGAALSHRNLLTNVAQMLEMNGAYLKAGEDSIMTALPLYHIFAFTVNLLLFYQLGGHNILIPSPRPPSNLRKPFEKYRITWFSGVNTLFNALANEDWFIKNPPKLKLSVAGGMALHGSVAKRWEQVVGTPVVEGYGLTEASPVVSFNPVQAVKVGSIGIPLPSTLVRCVDEAGADVPNGTPGELLVKGDQVMVGYWERPEESAKVLRDGWLYTGDVAEMDDDGYVKIVDRKKDMILVSGFNVYPNEVEEVIAAHPGVREAAVIGVPDEHSGEAVKAFVVKKDPSLTAEALTAHCRSSLAGYKVPRQVEFRDDLPKSPIGKIIRKDLRVAAPAAGVPA</sequence>
<name>A0A841GUW5_9BACT</name>
<dbReference type="SUPFAM" id="SSF56801">
    <property type="entry name" value="Acetyl-CoA synthetase-like"/>
    <property type="match status" value="1"/>
</dbReference>
<evidence type="ECO:0000256" key="5">
    <source>
        <dbReference type="ARBA" id="ARBA00022741"/>
    </source>
</evidence>
<keyword evidence="8" id="KW-0472">Membrane</keyword>
<dbReference type="InterPro" id="IPR000873">
    <property type="entry name" value="AMP-dep_synth/lig_dom"/>
</dbReference>
<protein>
    <recommendedName>
        <fullName evidence="10">Long-chain-fatty-acid--CoA ligase</fullName>
        <ecNumber evidence="9">6.2.1.3</ecNumber>
    </recommendedName>
    <alternativeName>
        <fullName evidence="11">Long-chain acyl-CoA synthetase</fullName>
    </alternativeName>
</protein>
<dbReference type="InterPro" id="IPR050237">
    <property type="entry name" value="ATP-dep_AMP-bd_enzyme"/>
</dbReference>
<evidence type="ECO:0000256" key="7">
    <source>
        <dbReference type="ARBA" id="ARBA00022842"/>
    </source>
</evidence>
<evidence type="ECO:0000256" key="4">
    <source>
        <dbReference type="ARBA" id="ARBA00022598"/>
    </source>
</evidence>
<dbReference type="EMBL" id="JACHIA010000001">
    <property type="protein sequence ID" value="MBB6068923.1"/>
    <property type="molecule type" value="Genomic_DNA"/>
</dbReference>
<organism evidence="14 15">
    <name type="scientific">Longimicrobium terrae</name>
    <dbReference type="NCBI Taxonomy" id="1639882"/>
    <lineage>
        <taxon>Bacteria</taxon>
        <taxon>Pseudomonadati</taxon>
        <taxon>Gemmatimonadota</taxon>
        <taxon>Longimicrobiia</taxon>
        <taxon>Longimicrobiales</taxon>
        <taxon>Longimicrobiaceae</taxon>
        <taxon>Longimicrobium</taxon>
    </lineage>
</organism>
<dbReference type="PANTHER" id="PTHR43767">
    <property type="entry name" value="LONG-CHAIN-FATTY-ACID--COA LIGASE"/>
    <property type="match status" value="1"/>
</dbReference>